<dbReference type="GO" id="GO:0071011">
    <property type="term" value="C:precatalytic spliceosome"/>
    <property type="evidence" value="ECO:0007669"/>
    <property type="project" value="TreeGrafter"/>
</dbReference>
<dbReference type="GO" id="GO:0000398">
    <property type="term" value="P:mRNA splicing, via spliceosome"/>
    <property type="evidence" value="ECO:0007669"/>
    <property type="project" value="TreeGrafter"/>
</dbReference>
<comment type="subcellular location">
    <subcellularLocation>
        <location evidence="1">Nucleus</location>
    </subcellularLocation>
</comment>
<gene>
    <name evidence="5" type="ORF">EDI_245350</name>
</gene>
<feature type="domain" description="RRM" evidence="4">
    <location>
        <begin position="18"/>
        <end position="95"/>
    </location>
</feature>
<dbReference type="InterPro" id="IPR051183">
    <property type="entry name" value="U1_U11-U12_snRNP_70-35kDa"/>
</dbReference>
<name>B0EE71_ENTDS</name>
<reference evidence="6" key="1">
    <citation type="submission" date="2007-12" db="EMBL/GenBank/DDBJ databases">
        <title>Annotation of Entamoeba dispar SAW760.</title>
        <authorList>
            <person name="Lorenzi H."/>
            <person name="Inman J."/>
            <person name="Schobel S."/>
            <person name="Amedeo P."/>
            <person name="Caler E."/>
        </authorList>
    </citation>
    <scope>NUCLEOTIDE SEQUENCE [LARGE SCALE GENOMIC DNA]</scope>
    <source>
        <strain evidence="6">ATCC PRA-260 / SAW760</strain>
    </source>
</reference>
<dbReference type="GO" id="GO:0017069">
    <property type="term" value="F:snRNA binding"/>
    <property type="evidence" value="ECO:0007669"/>
    <property type="project" value="TreeGrafter"/>
</dbReference>
<dbReference type="Proteomes" id="UP000008076">
    <property type="component" value="Unassembled WGS sequence"/>
</dbReference>
<protein>
    <submittedName>
        <fullName evidence="5">RNA-binding protein, putative</fullName>
    </submittedName>
</protein>
<dbReference type="AlphaFoldDB" id="B0EE71"/>
<dbReference type="InterPro" id="IPR000504">
    <property type="entry name" value="RRM_dom"/>
</dbReference>
<dbReference type="OMA" id="WIVEWAK"/>
<evidence type="ECO:0000313" key="6">
    <source>
        <dbReference type="Proteomes" id="UP000008076"/>
    </source>
</evidence>
<dbReference type="CDD" id="cd00590">
    <property type="entry name" value="RRM_SF"/>
    <property type="match status" value="1"/>
</dbReference>
<dbReference type="PANTHER" id="PTHR13952:SF6">
    <property type="entry name" value="U11_U12 SMALL NUCLEAR RIBONUCLEOPROTEIN 35 KDA PROTEIN"/>
    <property type="match status" value="1"/>
</dbReference>
<dbReference type="eggNOG" id="KOG0144">
    <property type="taxonomic scope" value="Eukaryota"/>
</dbReference>
<dbReference type="PANTHER" id="PTHR13952">
    <property type="entry name" value="U1 SMALL NUCLEAR RIBONUCLEOPROTEIN 70 KD"/>
    <property type="match status" value="1"/>
</dbReference>
<accession>B0EE71</accession>
<dbReference type="EMBL" id="DS548917">
    <property type="protein sequence ID" value="EDR27195.1"/>
    <property type="molecule type" value="Genomic_DNA"/>
</dbReference>
<evidence type="ECO:0000259" key="4">
    <source>
        <dbReference type="PROSITE" id="PS50102"/>
    </source>
</evidence>
<dbReference type="InterPro" id="IPR012677">
    <property type="entry name" value="Nucleotide-bd_a/b_plait_sf"/>
</dbReference>
<feature type="domain" description="RRM" evidence="4">
    <location>
        <begin position="106"/>
        <end position="183"/>
    </location>
</feature>
<keyword evidence="2" id="KW-0539">Nucleus</keyword>
<evidence type="ECO:0000256" key="2">
    <source>
        <dbReference type="ARBA" id="ARBA00023242"/>
    </source>
</evidence>
<evidence type="ECO:0000313" key="5">
    <source>
        <dbReference type="EMBL" id="EDR27195.1"/>
    </source>
</evidence>
<dbReference type="Pfam" id="PF00076">
    <property type="entry name" value="RRM_1"/>
    <property type="match status" value="2"/>
</dbReference>
<organism evidence="6">
    <name type="scientific">Entamoeba dispar (strain ATCC PRA-260 / SAW760)</name>
    <dbReference type="NCBI Taxonomy" id="370354"/>
    <lineage>
        <taxon>Eukaryota</taxon>
        <taxon>Amoebozoa</taxon>
        <taxon>Evosea</taxon>
        <taxon>Archamoebae</taxon>
        <taxon>Mastigamoebida</taxon>
        <taxon>Entamoebidae</taxon>
        <taxon>Entamoeba</taxon>
    </lineage>
</organism>
<dbReference type="SMART" id="SM00360">
    <property type="entry name" value="RRM"/>
    <property type="match status" value="2"/>
</dbReference>
<dbReference type="Gene3D" id="3.30.70.330">
    <property type="match status" value="2"/>
</dbReference>
<dbReference type="GO" id="GO:0003729">
    <property type="term" value="F:mRNA binding"/>
    <property type="evidence" value="ECO:0007669"/>
    <property type="project" value="TreeGrafter"/>
</dbReference>
<dbReference type="KEGG" id="edi:EDI_245350"/>
<dbReference type="InterPro" id="IPR035979">
    <property type="entry name" value="RBD_domain_sf"/>
</dbReference>
<proteinExistence type="predicted"/>
<dbReference type="VEuPathDB" id="AmoebaDB:EDI_245350"/>
<dbReference type="GeneID" id="5881577"/>
<evidence type="ECO:0000256" key="1">
    <source>
        <dbReference type="ARBA" id="ARBA00004123"/>
    </source>
</evidence>
<dbReference type="FunFam" id="3.30.70.330:FF:000664">
    <property type="entry name" value="RNA recognition motif domain containing protein"/>
    <property type="match status" value="1"/>
</dbReference>
<dbReference type="SUPFAM" id="SSF54928">
    <property type="entry name" value="RNA-binding domain, RBD"/>
    <property type="match status" value="1"/>
</dbReference>
<keyword evidence="3" id="KW-0694">RNA-binding</keyword>
<keyword evidence="6" id="KW-1185">Reference proteome</keyword>
<dbReference type="PROSITE" id="PS50102">
    <property type="entry name" value="RRM"/>
    <property type="match status" value="2"/>
</dbReference>
<dbReference type="OrthoDB" id="410044at2759"/>
<dbReference type="RefSeq" id="XP_001736579.1">
    <property type="nucleotide sequence ID" value="XM_001736527.1"/>
</dbReference>
<evidence type="ECO:0000256" key="3">
    <source>
        <dbReference type="PROSITE-ProRule" id="PRU00176"/>
    </source>
</evidence>
<sequence length="316" mass="36075">MSGVLNRYGKRENSAPMATLFFARLGPMMKEEILKKVCNQYGEVDEVTMVCDRETKKSKGCAFVSFKTPLEAQKCFSNVPEIINEHHWIIEWAKSTQIRDSDLDKKTLYITGLQNCNANDTNVYDHFSVYGLVEKVTVVGKGADFPPYAFVKFTDEKSAGLALKNENGKFWDGGQLIIQYSETLESKKSRRLHRVKQTNKYMEIKKEPSTKRSLKETFVDDSTGSLTQSLLMALGSFTSSEYLTKGYNEEGYDEVLVRPNIKDIKKVDSPLLKNYEKLIHQLDDDDNSSLTDATEDDILNKHTFSFLDDEVWGPYQ</sequence>